<dbReference type="GO" id="GO:0005737">
    <property type="term" value="C:cytoplasm"/>
    <property type="evidence" value="ECO:0007669"/>
    <property type="project" value="UniProtKB-SubCell"/>
</dbReference>
<evidence type="ECO:0000256" key="4">
    <source>
        <dbReference type="ARBA" id="ARBA00022803"/>
    </source>
</evidence>
<dbReference type="InterPro" id="IPR019734">
    <property type="entry name" value="TPR_rpt"/>
</dbReference>
<reference evidence="7 8" key="1">
    <citation type="submission" date="2014-04" db="EMBL/GenBank/DDBJ databases">
        <authorList>
            <consortium name="DOE Joint Genome Institute"/>
            <person name="Kuo A."/>
            <person name="Girlanda M."/>
            <person name="Perotto S."/>
            <person name="Kohler A."/>
            <person name="Nagy L.G."/>
            <person name="Floudas D."/>
            <person name="Copeland A."/>
            <person name="Barry K.W."/>
            <person name="Cichocki N."/>
            <person name="Veneault-Fourrey C."/>
            <person name="LaButti K."/>
            <person name="Lindquist E.A."/>
            <person name="Lipzen A."/>
            <person name="Lundell T."/>
            <person name="Morin E."/>
            <person name="Murat C."/>
            <person name="Sun H."/>
            <person name="Tunlid A."/>
            <person name="Henrissat B."/>
            <person name="Grigoriev I.V."/>
            <person name="Hibbett D.S."/>
            <person name="Martin F."/>
            <person name="Nordberg H.P."/>
            <person name="Cantor M.N."/>
            <person name="Hua S.X."/>
        </authorList>
    </citation>
    <scope>NUCLEOTIDE SEQUENCE [LARGE SCALE GENOMIC DNA]</scope>
    <source>
        <strain evidence="7 8">MUT 4182</strain>
    </source>
</reference>
<evidence type="ECO:0000256" key="3">
    <source>
        <dbReference type="ARBA" id="ARBA00022737"/>
    </source>
</evidence>
<dbReference type="GO" id="GO:0005929">
    <property type="term" value="C:cilium"/>
    <property type="evidence" value="ECO:0007669"/>
    <property type="project" value="TreeGrafter"/>
</dbReference>
<dbReference type="Proteomes" id="UP000054248">
    <property type="component" value="Unassembled WGS sequence"/>
</dbReference>
<dbReference type="InterPro" id="IPR026000">
    <property type="entry name" value="Apc5_dom"/>
</dbReference>
<evidence type="ECO:0000259" key="6">
    <source>
        <dbReference type="Pfam" id="PF12862"/>
    </source>
</evidence>
<evidence type="ECO:0000256" key="5">
    <source>
        <dbReference type="ARBA" id="ARBA00040665"/>
    </source>
</evidence>
<evidence type="ECO:0000256" key="1">
    <source>
        <dbReference type="ARBA" id="ARBA00004496"/>
    </source>
</evidence>
<name>A0A0C3QK42_9AGAM</name>
<evidence type="ECO:0000313" key="7">
    <source>
        <dbReference type="EMBL" id="KIO27641.1"/>
    </source>
</evidence>
<dbReference type="EMBL" id="KN823005">
    <property type="protein sequence ID" value="KIO27641.1"/>
    <property type="molecule type" value="Genomic_DNA"/>
</dbReference>
<keyword evidence="8" id="KW-1185">Reference proteome</keyword>
<dbReference type="InterPro" id="IPR011990">
    <property type="entry name" value="TPR-like_helical_dom_sf"/>
</dbReference>
<dbReference type="AlphaFoldDB" id="A0A0C3QK42"/>
<feature type="domain" description="Anaphase-promoting complex subunit 5" evidence="6">
    <location>
        <begin position="171"/>
        <end position="191"/>
    </location>
</feature>
<proteinExistence type="predicted"/>
<dbReference type="Gene3D" id="1.25.40.10">
    <property type="entry name" value="Tetratricopeptide repeat domain"/>
    <property type="match status" value="1"/>
</dbReference>
<keyword evidence="4" id="KW-0802">TPR repeat</keyword>
<keyword evidence="2" id="KW-0963">Cytoplasm</keyword>
<evidence type="ECO:0000256" key="2">
    <source>
        <dbReference type="ARBA" id="ARBA00022490"/>
    </source>
</evidence>
<dbReference type="HOGENOM" id="CLU_081073_0_0_1"/>
<organism evidence="7 8">
    <name type="scientific">Tulasnella calospora MUT 4182</name>
    <dbReference type="NCBI Taxonomy" id="1051891"/>
    <lineage>
        <taxon>Eukaryota</taxon>
        <taxon>Fungi</taxon>
        <taxon>Dikarya</taxon>
        <taxon>Basidiomycota</taxon>
        <taxon>Agaricomycotina</taxon>
        <taxon>Agaricomycetes</taxon>
        <taxon>Cantharellales</taxon>
        <taxon>Tulasnellaceae</taxon>
        <taxon>Tulasnella</taxon>
    </lineage>
</organism>
<protein>
    <recommendedName>
        <fullName evidence="5">Tetratricopeptide repeat protein 29</fullName>
    </recommendedName>
</protein>
<dbReference type="Pfam" id="PF13424">
    <property type="entry name" value="TPR_12"/>
    <property type="match status" value="1"/>
</dbReference>
<dbReference type="SUPFAM" id="SSF48452">
    <property type="entry name" value="TPR-like"/>
    <property type="match status" value="1"/>
</dbReference>
<comment type="subcellular location">
    <subcellularLocation>
        <location evidence="1">Cytoplasm</location>
    </subcellularLocation>
</comment>
<evidence type="ECO:0000313" key="8">
    <source>
        <dbReference type="Proteomes" id="UP000054248"/>
    </source>
</evidence>
<dbReference type="Pfam" id="PF12862">
    <property type="entry name" value="ANAPC5"/>
    <property type="match status" value="1"/>
</dbReference>
<gene>
    <name evidence="7" type="ORF">M407DRAFT_189518</name>
</gene>
<dbReference type="OrthoDB" id="3052556at2759"/>
<dbReference type="PANTHER" id="PTHR46630:SF1">
    <property type="entry name" value="TETRATRICOPEPTIDE REPEAT PROTEIN 29"/>
    <property type="match status" value="1"/>
</dbReference>
<dbReference type="PANTHER" id="PTHR46630">
    <property type="entry name" value="TETRATRICOPEPTIDE REPEAT PROTEIN 29"/>
    <property type="match status" value="1"/>
</dbReference>
<dbReference type="GO" id="GO:0003341">
    <property type="term" value="P:cilium movement"/>
    <property type="evidence" value="ECO:0007669"/>
    <property type="project" value="TreeGrafter"/>
</dbReference>
<sequence length="244" mass="27759">MLGLTHTGLFNSVEAADALSQGIMIARSIGWEGGLSTTLLAMGRLKTQLGDYREAEELLQESISTARHIRDRFRLAQALHQMGECFRQQSKLNESAPVLEEACLLWRELSQQRSSKWVADTLVELKGSQGDWKGALFWRDHIISVCRSQQDHLEVTNQLELKGEILLTAQRYDEAALHFEAAIVTAKENGHTWSSKRMRLCTIPKVDMKWERRVRLVCDVKKLQRRLPQLVTASLKIPLPSGRE</sequence>
<dbReference type="SMART" id="SM00028">
    <property type="entry name" value="TPR"/>
    <property type="match status" value="3"/>
</dbReference>
<keyword evidence="3" id="KW-0677">Repeat</keyword>
<dbReference type="InterPro" id="IPR051476">
    <property type="entry name" value="Bac_ResReg_Asp_Phosphatase"/>
</dbReference>
<accession>A0A0C3QK42</accession>
<reference evidence="8" key="2">
    <citation type="submission" date="2015-01" db="EMBL/GenBank/DDBJ databases">
        <title>Evolutionary Origins and Diversification of the Mycorrhizal Mutualists.</title>
        <authorList>
            <consortium name="DOE Joint Genome Institute"/>
            <consortium name="Mycorrhizal Genomics Consortium"/>
            <person name="Kohler A."/>
            <person name="Kuo A."/>
            <person name="Nagy L.G."/>
            <person name="Floudas D."/>
            <person name="Copeland A."/>
            <person name="Barry K.W."/>
            <person name="Cichocki N."/>
            <person name="Veneault-Fourrey C."/>
            <person name="LaButti K."/>
            <person name="Lindquist E.A."/>
            <person name="Lipzen A."/>
            <person name="Lundell T."/>
            <person name="Morin E."/>
            <person name="Murat C."/>
            <person name="Riley R."/>
            <person name="Ohm R."/>
            <person name="Sun H."/>
            <person name="Tunlid A."/>
            <person name="Henrissat B."/>
            <person name="Grigoriev I.V."/>
            <person name="Hibbett D.S."/>
            <person name="Martin F."/>
        </authorList>
    </citation>
    <scope>NUCLEOTIDE SEQUENCE [LARGE SCALE GENOMIC DNA]</scope>
    <source>
        <strain evidence="8">MUT 4182</strain>
    </source>
</reference>